<dbReference type="OrthoDB" id="303910at2157"/>
<keyword evidence="2" id="KW-1185">Reference proteome</keyword>
<comment type="caution">
    <text evidence="1">The sequence shown here is derived from an EMBL/GenBank/DDBJ whole genome shotgun (WGS) entry which is preliminary data.</text>
</comment>
<protein>
    <submittedName>
        <fullName evidence="1">Uncharacterized protein</fullName>
    </submittedName>
</protein>
<evidence type="ECO:0000313" key="1">
    <source>
        <dbReference type="EMBL" id="TSD13675.1"/>
    </source>
</evidence>
<gene>
    <name evidence="1" type="ORF">DP107_10905</name>
</gene>
<evidence type="ECO:0000313" key="2">
    <source>
        <dbReference type="Proteomes" id="UP000319894"/>
    </source>
</evidence>
<dbReference type="RefSeq" id="WP_144262197.1">
    <property type="nucleotide sequence ID" value="NZ_QMDX01000006.1"/>
</dbReference>
<name>A0A554N8E8_9EURY</name>
<dbReference type="InParanoid" id="A0A554N8E8"/>
<sequence length="133" mass="14809">MSRTSDASASDERVHEQYVLDVSIIRTRPEGSEKPQYRFEAPDHVPVTFSDPEMATLYADVYFAVNGFVEEGTGTRGIPPEVVQAGKHAMAAYLVTQMSLFWVSSFYGTEPTRIERYIGQVREQAASIRAQAG</sequence>
<proteinExistence type="predicted"/>
<organism evidence="1 2">
    <name type="scientific">Haloglomus irregulare</name>
    <dbReference type="NCBI Taxonomy" id="2234134"/>
    <lineage>
        <taxon>Archaea</taxon>
        <taxon>Methanobacteriati</taxon>
        <taxon>Methanobacteriota</taxon>
        <taxon>Stenosarchaea group</taxon>
        <taxon>Halobacteria</taxon>
        <taxon>Halobacteriales</taxon>
        <taxon>Natronomonadaceae</taxon>
        <taxon>Haloglomus</taxon>
    </lineage>
</organism>
<accession>A0A554N8E8</accession>
<dbReference type="EMBL" id="QMDX01000006">
    <property type="protein sequence ID" value="TSD13675.1"/>
    <property type="molecule type" value="Genomic_DNA"/>
</dbReference>
<reference evidence="1 2" key="1">
    <citation type="submission" date="2018-06" db="EMBL/GenBank/DDBJ databases">
        <title>Natronomonas sp. F16-60 a new haloarchaeon isolated from a solar saltern of Isla Cristina, Huelva, Spain.</title>
        <authorList>
            <person name="Duran-Viseras A."/>
            <person name="Sanchez-Porro C."/>
            <person name="Ventosa A."/>
        </authorList>
    </citation>
    <scope>NUCLEOTIDE SEQUENCE [LARGE SCALE GENOMIC DNA]</scope>
    <source>
        <strain evidence="1 2">F16-60</strain>
    </source>
</reference>
<dbReference type="Proteomes" id="UP000319894">
    <property type="component" value="Unassembled WGS sequence"/>
</dbReference>
<dbReference type="AlphaFoldDB" id="A0A554N8E8"/>